<feature type="transmembrane region" description="Helical" evidence="1">
    <location>
        <begin position="53"/>
        <end position="76"/>
    </location>
</feature>
<feature type="transmembrane region" description="Helical" evidence="1">
    <location>
        <begin position="20"/>
        <end position="41"/>
    </location>
</feature>
<dbReference type="EMBL" id="AP024085">
    <property type="protein sequence ID" value="BCL57510.1"/>
    <property type="molecule type" value="Genomic_DNA"/>
</dbReference>
<evidence type="ECO:0000256" key="1">
    <source>
        <dbReference type="SAM" id="Phobius"/>
    </source>
</evidence>
<dbReference type="KEGG" id="fit:Fi14EGH31_12220"/>
<keyword evidence="1" id="KW-1133">Transmembrane helix</keyword>
<evidence type="ECO:0000313" key="2">
    <source>
        <dbReference type="EMBL" id="BCL57510.1"/>
    </source>
</evidence>
<sequence>MLTALLYTILVMSIRSKARNLFPISLMTISTISVLFIIEVRSEMLPMIPSRKLFFMVLSILAMIFLSALIAATNLSFLTNVTPSSVLLVALKRLNYVLFIFPLSLLMPGIVISSLLSQNTIYKENMKY</sequence>
<feature type="transmembrane region" description="Helical" evidence="1">
    <location>
        <begin position="96"/>
        <end position="117"/>
    </location>
</feature>
<reference evidence="3" key="1">
    <citation type="submission" date="2020-09" db="EMBL/GenBank/DDBJ databases">
        <title>Complete genome sequencing of Faecalibacillus intestinalis strain 14EGH31.</title>
        <authorList>
            <person name="Sakamoto M."/>
            <person name="Murakami T."/>
            <person name="Mori H."/>
        </authorList>
    </citation>
    <scope>NUCLEOTIDE SEQUENCE [LARGE SCALE GENOMIC DNA]</scope>
    <source>
        <strain evidence="3">14EGH31</strain>
    </source>
</reference>
<dbReference type="AlphaFoldDB" id="A0A7I8E152"/>
<gene>
    <name evidence="2" type="ORF">Fi14EGH31_12220</name>
</gene>
<protein>
    <submittedName>
        <fullName evidence="2">Uncharacterized protein</fullName>
    </submittedName>
</protein>
<evidence type="ECO:0000313" key="3">
    <source>
        <dbReference type="Proteomes" id="UP000593842"/>
    </source>
</evidence>
<proteinExistence type="predicted"/>
<accession>A0A7I8E152</accession>
<name>A0A7I8E152_9FIRM</name>
<organism evidence="2 3">
    <name type="scientific">Faecalibacillus intestinalis</name>
    <dbReference type="NCBI Taxonomy" id="1982626"/>
    <lineage>
        <taxon>Bacteria</taxon>
        <taxon>Bacillati</taxon>
        <taxon>Bacillota</taxon>
        <taxon>Erysipelotrichia</taxon>
        <taxon>Erysipelotrichales</taxon>
        <taxon>Coprobacillaceae</taxon>
        <taxon>Faecalibacillus</taxon>
    </lineage>
</organism>
<keyword evidence="1" id="KW-0472">Membrane</keyword>
<keyword evidence="1" id="KW-0812">Transmembrane</keyword>
<dbReference type="Proteomes" id="UP000593842">
    <property type="component" value="Chromosome"/>
</dbReference>